<accession>A0ABR9ZYE4</accession>
<dbReference type="PANTHER" id="PTHR33279:SF6">
    <property type="entry name" value="SULFUR CARRIER PROTEIN YEDF-RELATED"/>
    <property type="match status" value="1"/>
</dbReference>
<dbReference type="PANTHER" id="PTHR33279">
    <property type="entry name" value="SULFUR CARRIER PROTEIN YEDF-RELATED"/>
    <property type="match status" value="1"/>
</dbReference>
<comment type="caution">
    <text evidence="3">The sequence shown here is derived from an EMBL/GenBank/DDBJ whole genome shotgun (WGS) entry which is preliminary data.</text>
</comment>
<sequence length="198" mass="21872">MEVKIDARGLACPKPVIETKKAIEGLKEGNIITVVDNIIARDNVSKLAKSMMLHYTVTETGGEYQISIFKGEYSTQSEDMVQKRPDLANTVIFVGSDVMGTGDDVLGAILMKGYFYTLTEYEPFPKAILFVNSAVKLTTEGSPILDYLTKLMEMGTEVLSCGTCLDYYHLKDKLAVGGITNMYTIVETMQEANNTIRI</sequence>
<evidence type="ECO:0000313" key="4">
    <source>
        <dbReference type="Proteomes" id="UP000614200"/>
    </source>
</evidence>
<dbReference type="Pfam" id="PF01206">
    <property type="entry name" value="TusA"/>
    <property type="match status" value="1"/>
</dbReference>
<dbReference type="InterPro" id="IPR019870">
    <property type="entry name" value="Se_metab_YedF"/>
</dbReference>
<dbReference type="CDD" id="cd03421">
    <property type="entry name" value="SirA_like_N"/>
    <property type="match status" value="1"/>
</dbReference>
<protein>
    <submittedName>
        <fullName evidence="3">Sulfurtransferase-like selenium metabolism protein YedF</fullName>
    </submittedName>
</protein>
<evidence type="ECO:0000256" key="1">
    <source>
        <dbReference type="ARBA" id="ARBA00008984"/>
    </source>
</evidence>
<feature type="domain" description="UPF0033" evidence="2">
    <location>
        <begin position="5"/>
        <end position="29"/>
    </location>
</feature>
<dbReference type="PROSITE" id="PS01148">
    <property type="entry name" value="UPF0033"/>
    <property type="match status" value="1"/>
</dbReference>
<reference evidence="3 4" key="1">
    <citation type="submission" date="2020-11" db="EMBL/GenBank/DDBJ databases">
        <title>Fusibacter basophilias sp. nov.</title>
        <authorList>
            <person name="Qiu D."/>
        </authorList>
    </citation>
    <scope>NUCLEOTIDE SEQUENCE [LARGE SCALE GENOMIC DNA]</scope>
    <source>
        <strain evidence="3 4">Q10-2</strain>
    </source>
</reference>
<keyword evidence="4" id="KW-1185">Reference proteome</keyword>
<dbReference type="InterPro" id="IPR001455">
    <property type="entry name" value="TusA-like"/>
</dbReference>
<evidence type="ECO:0000313" key="3">
    <source>
        <dbReference type="EMBL" id="MBF4695474.1"/>
    </source>
</evidence>
<dbReference type="NCBIfam" id="TIGR03527">
    <property type="entry name" value="selenium_YedF"/>
    <property type="match status" value="1"/>
</dbReference>
<dbReference type="SUPFAM" id="SSF75169">
    <property type="entry name" value="DsrEFH-like"/>
    <property type="match status" value="1"/>
</dbReference>
<name>A0ABR9ZYE4_9FIRM</name>
<proteinExistence type="inferred from homology"/>
<dbReference type="RefSeq" id="WP_194703713.1">
    <property type="nucleotide sequence ID" value="NZ_JADKNH010000016.1"/>
</dbReference>
<dbReference type="SUPFAM" id="SSF64307">
    <property type="entry name" value="SirA-like"/>
    <property type="match status" value="1"/>
</dbReference>
<dbReference type="InterPro" id="IPR036868">
    <property type="entry name" value="TusA-like_sf"/>
</dbReference>
<dbReference type="EMBL" id="JADKNH010000016">
    <property type="protein sequence ID" value="MBF4695474.1"/>
    <property type="molecule type" value="Genomic_DNA"/>
</dbReference>
<organism evidence="3 4">
    <name type="scientific">Fusibacter ferrireducens</name>
    <dbReference type="NCBI Taxonomy" id="2785058"/>
    <lineage>
        <taxon>Bacteria</taxon>
        <taxon>Bacillati</taxon>
        <taxon>Bacillota</taxon>
        <taxon>Clostridia</taxon>
        <taxon>Eubacteriales</taxon>
        <taxon>Eubacteriales Family XII. Incertae Sedis</taxon>
        <taxon>Fusibacter</taxon>
    </lineage>
</organism>
<dbReference type="InterPro" id="IPR027396">
    <property type="entry name" value="DsrEFH-like"/>
</dbReference>
<comment type="similarity">
    <text evidence="1">Belongs to the sulfur carrier protein TusA family.</text>
</comment>
<gene>
    <name evidence="3" type="primary">yedF</name>
    <name evidence="3" type="ORF">ISU02_20465</name>
</gene>
<dbReference type="Gene3D" id="3.30.110.40">
    <property type="entry name" value="TusA-like domain"/>
    <property type="match status" value="1"/>
</dbReference>
<evidence type="ECO:0000259" key="2">
    <source>
        <dbReference type="PROSITE" id="PS01148"/>
    </source>
</evidence>
<dbReference type="Proteomes" id="UP000614200">
    <property type="component" value="Unassembled WGS sequence"/>
</dbReference>